<accession>A0AAW5N2N1</accession>
<sequence>MYKKIYYSTAKDLEDNTIQVEIYLNTTQSVTANELLLAKNGINITYNNDNNIFKTLMQSNCSITFLTNNILDYLYTSTKNDVICKIYKNNNLNYFGVLTNNVYNSDFETDFDELTVEFVDIIAALDNYKYERTNDKIVSFYTVITNILNYVDIDKVINNIYIQQNYKFNNLTDLLNNLYIQQRNFADEKDEDVNAKDVLFHIIQYLNMSLIQYSDSIYILDYTNLDNTSYTLYNRTNNTVSTVQLSATTKTLQEIGVYSSSATISMTDTYNTINVIANTLTIDDSLPELFDEDTLTNQNSDPNKYYEYVVDDNTYISGYFNSSVWHTKKCRVGNLVEQTEIDEITNLNIENIIDGSFFQKNDYYVTDDGEPSSLNWTDVVTFAASNKDYYYGQKQFKALSTENEYVVYKGGYFILNLEYMYSSYHNIKNTTQDTGVQYSNTKFSSGFDDTKFYCKVKIGDYYWNGEQWLNWNTSYLPVKNLYETSTYYTVLENGETKYYYIAAGSTEKVYVDYETFNKMQAQDRFILVHKNKEGDNIFNTTKQLTNQISYKMNLVDSQDGVLIALPTRTLYGKLEFELYAPQELGNYANYRTDGSAGDNNTYIRYCHISDISMIYTNKGQYYNVFTNERYEDDIKYTNVIDENYIKEFDDIEMQVNTFTNTVGSYSYVLYKTTDGYDFVENLTNISTNEQKCIEEFVIDKYSDFYSAPKILYNNCLNYNFNHLFTKLNINSKIFIVNGIEINLLENNANITAIQIQ</sequence>
<dbReference type="EMBL" id="JANRHJ010000015">
    <property type="protein sequence ID" value="MCR8874893.1"/>
    <property type="molecule type" value="Genomic_DNA"/>
</dbReference>
<name>A0AAW5N2N1_9BACT</name>
<reference evidence="1 2" key="1">
    <citation type="submission" date="2022-08" db="EMBL/GenBank/DDBJ databases">
        <authorList>
            <person name="Zeman M."/>
            <person name="Kubasova T."/>
        </authorList>
    </citation>
    <scope>NUCLEOTIDE SEQUENCE [LARGE SCALE GENOMIC DNA]</scope>
    <source>
        <strain evidence="1 2">ET62</strain>
    </source>
</reference>
<dbReference type="RefSeq" id="WP_258336136.1">
    <property type="nucleotide sequence ID" value="NZ_JANRHJ010000015.1"/>
</dbReference>
<evidence type="ECO:0000313" key="1">
    <source>
        <dbReference type="EMBL" id="MCR8874893.1"/>
    </source>
</evidence>
<organism evidence="1 2">
    <name type="scientific">Phocaeicola barnesiae</name>
    <dbReference type="NCBI Taxonomy" id="376804"/>
    <lineage>
        <taxon>Bacteria</taxon>
        <taxon>Pseudomonadati</taxon>
        <taxon>Bacteroidota</taxon>
        <taxon>Bacteroidia</taxon>
        <taxon>Bacteroidales</taxon>
        <taxon>Bacteroidaceae</taxon>
        <taxon>Phocaeicola</taxon>
    </lineage>
</organism>
<keyword evidence="2" id="KW-1185">Reference proteome</keyword>
<dbReference type="AlphaFoldDB" id="A0AAW5N2N1"/>
<comment type="caution">
    <text evidence="1">The sequence shown here is derived from an EMBL/GenBank/DDBJ whole genome shotgun (WGS) entry which is preliminary data.</text>
</comment>
<gene>
    <name evidence="1" type="ORF">NW209_12885</name>
</gene>
<protein>
    <submittedName>
        <fullName evidence="1">Uncharacterized protein</fullName>
    </submittedName>
</protein>
<proteinExistence type="predicted"/>
<dbReference type="Proteomes" id="UP001204579">
    <property type="component" value="Unassembled WGS sequence"/>
</dbReference>
<evidence type="ECO:0000313" key="2">
    <source>
        <dbReference type="Proteomes" id="UP001204579"/>
    </source>
</evidence>